<evidence type="ECO:0000313" key="2">
    <source>
        <dbReference type="Proteomes" id="UP000269352"/>
    </source>
</evidence>
<dbReference type="EMBL" id="BGZN01000192">
    <property type="protein sequence ID" value="GBR75211.1"/>
    <property type="molecule type" value="Genomic_DNA"/>
</dbReference>
<proteinExistence type="predicted"/>
<evidence type="ECO:0008006" key="3">
    <source>
        <dbReference type="Google" id="ProtNLM"/>
    </source>
</evidence>
<sequence length="55" mass="6163">MKTLQSYELKDILAQEAHDYFDKNIHPVAEAGFGDNDVDAFRHSYVSGVFAQESG</sequence>
<gene>
    <name evidence="1" type="ORF">NO1_2236</name>
</gene>
<feature type="non-terminal residue" evidence="1">
    <location>
        <position position="55"/>
    </location>
</feature>
<organism evidence="1 2">
    <name type="scientific">Termititenax aidoneus</name>
    <dbReference type="NCBI Taxonomy" id="2218524"/>
    <lineage>
        <taxon>Bacteria</taxon>
        <taxon>Bacillati</taxon>
        <taxon>Candidatus Margulisiibacteriota</taxon>
        <taxon>Candidatus Termititenacia</taxon>
        <taxon>Candidatus Termititenacales</taxon>
        <taxon>Candidatus Termititenacaceae</taxon>
        <taxon>Candidatus Termititenax</taxon>
    </lineage>
</organism>
<keyword evidence="2" id="KW-1185">Reference proteome</keyword>
<reference evidence="1 2" key="1">
    <citation type="journal article" date="2019" name="ISME J.">
        <title>Genome analyses of uncultured TG2/ZB3 bacteria in 'Margulisbacteria' specifically attached to ectosymbiotic spirochetes of protists in the termite gut.</title>
        <authorList>
            <person name="Utami Y.D."/>
            <person name="Kuwahara H."/>
            <person name="Igai K."/>
            <person name="Murakami T."/>
            <person name="Sugaya K."/>
            <person name="Morikawa T."/>
            <person name="Nagura Y."/>
            <person name="Yuki M."/>
            <person name="Deevong P."/>
            <person name="Inoue T."/>
            <person name="Kihara K."/>
            <person name="Lo N."/>
            <person name="Yamada A."/>
            <person name="Ohkuma M."/>
            <person name="Hongoh Y."/>
        </authorList>
    </citation>
    <scope>NUCLEOTIDE SEQUENCE [LARGE SCALE GENOMIC DNA]</scope>
    <source>
        <strain evidence="1">NkOx7-01</strain>
    </source>
</reference>
<accession>A0A388TEJ7</accession>
<dbReference type="AlphaFoldDB" id="A0A388TEJ7"/>
<dbReference type="Proteomes" id="UP000269352">
    <property type="component" value="Unassembled WGS sequence"/>
</dbReference>
<comment type="caution">
    <text evidence="1">The sequence shown here is derived from an EMBL/GenBank/DDBJ whole genome shotgun (WGS) entry which is preliminary data.</text>
</comment>
<name>A0A388TEJ7_TERA1</name>
<evidence type="ECO:0000313" key="1">
    <source>
        <dbReference type="EMBL" id="GBR75211.1"/>
    </source>
</evidence>
<protein>
    <recommendedName>
        <fullName evidence="3">Acyl-CoA dehydrogenase</fullName>
    </recommendedName>
</protein>